<keyword evidence="3" id="KW-1185">Reference proteome</keyword>
<reference evidence="2 3" key="1">
    <citation type="submission" date="2024-02" db="EMBL/GenBank/DDBJ databases">
        <title>De novo assembly and annotation of 12 fungi associated with fruit tree decline syndrome in Ontario, Canada.</title>
        <authorList>
            <person name="Sulman M."/>
            <person name="Ellouze W."/>
            <person name="Ilyukhin E."/>
        </authorList>
    </citation>
    <scope>NUCLEOTIDE SEQUENCE [LARGE SCALE GENOMIC DNA]</scope>
    <source>
        <strain evidence="2 3">M42-189</strain>
    </source>
</reference>
<keyword evidence="1" id="KW-0472">Membrane</keyword>
<dbReference type="Proteomes" id="UP001521785">
    <property type="component" value="Unassembled WGS sequence"/>
</dbReference>
<sequence>MVPMYTPLGSGEDQRTPAWIRVLWFLQAAVALLRVLFVALILVAGLLVASLLGAPALVFIFVILILAFDIFLSTFIVLTAYRQLFNKADKRTRLRREVCKAAIATWLFISFASLPKDTKPSLEMDAEQRRVFDMFIKKIWIGQLLVTVVIIGLFYPPLWVAFKERHAEKERANEGRGEIELEDHEVRLLGRVSVDTLDGFAEGDEEVDRTKVKV</sequence>
<feature type="transmembrane region" description="Helical" evidence="1">
    <location>
        <begin position="139"/>
        <end position="162"/>
    </location>
</feature>
<comment type="caution">
    <text evidence="2">The sequence shown here is derived from an EMBL/GenBank/DDBJ whole genome shotgun (WGS) entry which is preliminary data.</text>
</comment>
<keyword evidence="1" id="KW-0812">Transmembrane</keyword>
<feature type="transmembrane region" description="Helical" evidence="1">
    <location>
        <begin position="22"/>
        <end position="48"/>
    </location>
</feature>
<feature type="transmembrane region" description="Helical" evidence="1">
    <location>
        <begin position="54"/>
        <end position="78"/>
    </location>
</feature>
<feature type="transmembrane region" description="Helical" evidence="1">
    <location>
        <begin position="98"/>
        <end position="115"/>
    </location>
</feature>
<name>A0ABR3S0V2_9PLEO</name>
<dbReference type="EMBL" id="JAKJXO020000002">
    <property type="protein sequence ID" value="KAL1610313.1"/>
    <property type="molecule type" value="Genomic_DNA"/>
</dbReference>
<proteinExistence type="predicted"/>
<organism evidence="2 3">
    <name type="scientific">Paraconiothyrium brasiliense</name>
    <dbReference type="NCBI Taxonomy" id="300254"/>
    <lineage>
        <taxon>Eukaryota</taxon>
        <taxon>Fungi</taxon>
        <taxon>Dikarya</taxon>
        <taxon>Ascomycota</taxon>
        <taxon>Pezizomycotina</taxon>
        <taxon>Dothideomycetes</taxon>
        <taxon>Pleosporomycetidae</taxon>
        <taxon>Pleosporales</taxon>
        <taxon>Massarineae</taxon>
        <taxon>Didymosphaeriaceae</taxon>
        <taxon>Paraconiothyrium</taxon>
    </lineage>
</organism>
<evidence type="ECO:0000256" key="1">
    <source>
        <dbReference type="SAM" id="Phobius"/>
    </source>
</evidence>
<evidence type="ECO:0000313" key="2">
    <source>
        <dbReference type="EMBL" id="KAL1610313.1"/>
    </source>
</evidence>
<accession>A0ABR3S0V2</accession>
<gene>
    <name evidence="2" type="ORF">SLS60_001979</name>
</gene>
<evidence type="ECO:0000313" key="3">
    <source>
        <dbReference type="Proteomes" id="UP001521785"/>
    </source>
</evidence>
<protein>
    <submittedName>
        <fullName evidence="2">Uncharacterized protein</fullName>
    </submittedName>
</protein>
<keyword evidence="1" id="KW-1133">Transmembrane helix</keyword>